<comment type="caution">
    <text evidence="1">The sequence shown here is derived from an EMBL/GenBank/DDBJ whole genome shotgun (WGS) entry which is preliminary data.</text>
</comment>
<sequence>MDIKTFTDVLKYPFVIIFDNANGNKLHKTSCSFVTEENFNLKMITNQGKNGYYSPKEYYEDIRDATVVPCKKCKPTQEK</sequence>
<organism evidence="1 2">
    <name type="scientific">Bacillus salitolerans</name>
    <dbReference type="NCBI Taxonomy" id="1437434"/>
    <lineage>
        <taxon>Bacteria</taxon>
        <taxon>Bacillati</taxon>
        <taxon>Bacillota</taxon>
        <taxon>Bacilli</taxon>
        <taxon>Bacillales</taxon>
        <taxon>Bacillaceae</taxon>
        <taxon>Bacillus</taxon>
    </lineage>
</organism>
<evidence type="ECO:0000313" key="1">
    <source>
        <dbReference type="EMBL" id="MFD1737605.1"/>
    </source>
</evidence>
<name>A0ABW4LTZ8_9BACI</name>
<gene>
    <name evidence="1" type="ORF">ACFSCX_13725</name>
</gene>
<proteinExistence type="predicted"/>
<dbReference type="EMBL" id="JBHUEM010000021">
    <property type="protein sequence ID" value="MFD1737605.1"/>
    <property type="molecule type" value="Genomic_DNA"/>
</dbReference>
<accession>A0ABW4LTZ8</accession>
<dbReference type="Proteomes" id="UP001597214">
    <property type="component" value="Unassembled WGS sequence"/>
</dbReference>
<evidence type="ECO:0000313" key="2">
    <source>
        <dbReference type="Proteomes" id="UP001597214"/>
    </source>
</evidence>
<reference evidence="2" key="1">
    <citation type="journal article" date="2019" name="Int. J. Syst. Evol. Microbiol.">
        <title>The Global Catalogue of Microorganisms (GCM) 10K type strain sequencing project: providing services to taxonomists for standard genome sequencing and annotation.</title>
        <authorList>
            <consortium name="The Broad Institute Genomics Platform"/>
            <consortium name="The Broad Institute Genome Sequencing Center for Infectious Disease"/>
            <person name="Wu L."/>
            <person name="Ma J."/>
        </authorList>
    </citation>
    <scope>NUCLEOTIDE SEQUENCE [LARGE SCALE GENOMIC DNA]</scope>
    <source>
        <strain evidence="2">CCUG 49339</strain>
    </source>
</reference>
<protein>
    <submittedName>
        <fullName evidence="1">Uncharacterized protein</fullName>
    </submittedName>
</protein>
<keyword evidence="2" id="KW-1185">Reference proteome</keyword>
<dbReference type="RefSeq" id="WP_377928825.1">
    <property type="nucleotide sequence ID" value="NZ_JBHUEM010000021.1"/>
</dbReference>